<protein>
    <submittedName>
        <fullName evidence="1">DUF7002 family protein</fullName>
    </submittedName>
</protein>
<accession>A0ABV5VWN0</accession>
<evidence type="ECO:0000313" key="1">
    <source>
        <dbReference type="EMBL" id="MFB9752638.1"/>
    </source>
</evidence>
<comment type="caution">
    <text evidence="1">The sequence shown here is derived from an EMBL/GenBank/DDBJ whole genome shotgun (WGS) entry which is preliminary data.</text>
</comment>
<dbReference type="RefSeq" id="WP_344903684.1">
    <property type="nucleotide sequence ID" value="NZ_BAAAYO010000001.1"/>
</dbReference>
<proteinExistence type="predicted"/>
<dbReference type="InterPro" id="IPR054271">
    <property type="entry name" value="DUF7002"/>
</dbReference>
<organism evidence="1 2">
    <name type="scientific">Paenibacillus hodogayensis</name>
    <dbReference type="NCBI Taxonomy" id="279208"/>
    <lineage>
        <taxon>Bacteria</taxon>
        <taxon>Bacillati</taxon>
        <taxon>Bacillota</taxon>
        <taxon>Bacilli</taxon>
        <taxon>Bacillales</taxon>
        <taxon>Paenibacillaceae</taxon>
        <taxon>Paenibacillus</taxon>
    </lineage>
</organism>
<reference evidence="1 2" key="1">
    <citation type="submission" date="2024-09" db="EMBL/GenBank/DDBJ databases">
        <authorList>
            <person name="Sun Q."/>
            <person name="Mori K."/>
        </authorList>
    </citation>
    <scope>NUCLEOTIDE SEQUENCE [LARGE SCALE GENOMIC DNA]</scope>
    <source>
        <strain evidence="1 2">JCM 12520</strain>
    </source>
</reference>
<sequence>MNDTMAAAITRSPNRKLLYHFTRASNLPAIAYADALLASARFSPSAAGERRLRPVAAKLEQYPVTLNAHLRIADSMIDASTTQEQFRAALDRHVFLWPTRPYCQKMIDTYTRREPDERFAILELDASSLLADHYSAVKLSKYDSGSSPRFPALCSYKKSPAMFVPLGLFGTAVNATVPVKPSDIREVLVEDRVAGISRYLRSVYVDRCEDAPEKWRCLARPLAPWRSSSPR</sequence>
<keyword evidence="2" id="KW-1185">Reference proteome</keyword>
<gene>
    <name evidence="1" type="ORF">ACFFNY_13810</name>
</gene>
<dbReference type="EMBL" id="JBHMAG010000012">
    <property type="protein sequence ID" value="MFB9752638.1"/>
    <property type="molecule type" value="Genomic_DNA"/>
</dbReference>
<dbReference type="Proteomes" id="UP001589619">
    <property type="component" value="Unassembled WGS sequence"/>
</dbReference>
<dbReference type="Pfam" id="PF22531">
    <property type="entry name" value="DUF7002"/>
    <property type="match status" value="1"/>
</dbReference>
<evidence type="ECO:0000313" key="2">
    <source>
        <dbReference type="Proteomes" id="UP001589619"/>
    </source>
</evidence>
<name>A0ABV5VWN0_9BACL</name>